<dbReference type="Proteomes" id="UP001500839">
    <property type="component" value="Unassembled WGS sequence"/>
</dbReference>
<protein>
    <submittedName>
        <fullName evidence="2">Lipid droplet-associated protein</fullName>
    </submittedName>
</protein>
<proteinExistence type="predicted"/>
<organism evidence="2 3">
    <name type="scientific">Tomitella cavernea</name>
    <dbReference type="NCBI Taxonomy" id="1387982"/>
    <lineage>
        <taxon>Bacteria</taxon>
        <taxon>Bacillati</taxon>
        <taxon>Actinomycetota</taxon>
        <taxon>Actinomycetes</taxon>
        <taxon>Mycobacteriales</taxon>
        <taxon>Tomitella</taxon>
    </lineage>
</organism>
<feature type="compositionally biased region" description="Acidic residues" evidence="1">
    <location>
        <begin position="77"/>
        <end position="86"/>
    </location>
</feature>
<accession>A0ABP9CIZ7</accession>
<comment type="caution">
    <text evidence="2">The sequence shown here is derived from an EMBL/GenBank/DDBJ whole genome shotgun (WGS) entry which is preliminary data.</text>
</comment>
<evidence type="ECO:0000256" key="1">
    <source>
        <dbReference type="SAM" id="MobiDB-lite"/>
    </source>
</evidence>
<keyword evidence="3" id="KW-1185">Reference proteome</keyword>
<sequence length="207" mass="21609">MIRPPFMARVAAGIVLTVADEARQLPTTAVALPMTSVSLLLQSSMRLQQAMTSLAIRGDDAFSFLYPAKEKPSWAVFDDEADDGDPAPDARPGPPPGGADAAGVVGRGATAADGNGSLGRFALYSTPNAATRGRAREAAVVDVAEPHAPAIADEIGYDDLTLAQLRTRLRAMGTGDLSALLDYERAGSARAPYLTMLENRLNSVAGK</sequence>
<evidence type="ECO:0000313" key="2">
    <source>
        <dbReference type="EMBL" id="GAA4811819.1"/>
    </source>
</evidence>
<dbReference type="InterPro" id="IPR047728">
    <property type="entry name" value="LipDrop-assoc"/>
</dbReference>
<dbReference type="EMBL" id="BAABKQ010000001">
    <property type="protein sequence ID" value="GAA4811819.1"/>
    <property type="molecule type" value="Genomic_DNA"/>
</dbReference>
<name>A0ABP9CIZ7_9ACTN</name>
<dbReference type="RefSeq" id="WP_200172405.1">
    <property type="nucleotide sequence ID" value="NZ_BAABKQ010000001.1"/>
</dbReference>
<dbReference type="NCBIfam" id="NF033649">
    <property type="entry name" value="LipDrop_Rv1109c"/>
    <property type="match status" value="1"/>
</dbReference>
<gene>
    <name evidence="2" type="ORF">GCM10023353_15570</name>
</gene>
<feature type="region of interest" description="Disordered" evidence="1">
    <location>
        <begin position="77"/>
        <end position="106"/>
    </location>
</feature>
<reference evidence="3" key="1">
    <citation type="journal article" date="2019" name="Int. J. Syst. Evol. Microbiol.">
        <title>The Global Catalogue of Microorganisms (GCM) 10K type strain sequencing project: providing services to taxonomists for standard genome sequencing and annotation.</title>
        <authorList>
            <consortium name="The Broad Institute Genomics Platform"/>
            <consortium name="The Broad Institute Genome Sequencing Center for Infectious Disease"/>
            <person name="Wu L."/>
            <person name="Ma J."/>
        </authorList>
    </citation>
    <scope>NUCLEOTIDE SEQUENCE [LARGE SCALE GENOMIC DNA]</scope>
    <source>
        <strain evidence="3">JCM 18542</strain>
    </source>
</reference>
<evidence type="ECO:0000313" key="3">
    <source>
        <dbReference type="Proteomes" id="UP001500839"/>
    </source>
</evidence>